<evidence type="ECO:0000313" key="3">
    <source>
        <dbReference type="Proteomes" id="UP000623467"/>
    </source>
</evidence>
<proteinExistence type="predicted"/>
<protein>
    <submittedName>
        <fullName evidence="2">Uncharacterized protein</fullName>
    </submittedName>
</protein>
<feature type="compositionally biased region" description="Low complexity" evidence="1">
    <location>
        <begin position="45"/>
        <end position="57"/>
    </location>
</feature>
<gene>
    <name evidence="2" type="ORF">MSAN_02498100</name>
</gene>
<organism evidence="2 3">
    <name type="scientific">Mycena sanguinolenta</name>
    <dbReference type="NCBI Taxonomy" id="230812"/>
    <lineage>
        <taxon>Eukaryota</taxon>
        <taxon>Fungi</taxon>
        <taxon>Dikarya</taxon>
        <taxon>Basidiomycota</taxon>
        <taxon>Agaricomycotina</taxon>
        <taxon>Agaricomycetes</taxon>
        <taxon>Agaricomycetidae</taxon>
        <taxon>Agaricales</taxon>
        <taxon>Marasmiineae</taxon>
        <taxon>Mycenaceae</taxon>
        <taxon>Mycena</taxon>
    </lineage>
</organism>
<comment type="caution">
    <text evidence="2">The sequence shown here is derived from an EMBL/GenBank/DDBJ whole genome shotgun (WGS) entry which is preliminary data.</text>
</comment>
<dbReference type="Proteomes" id="UP000623467">
    <property type="component" value="Unassembled WGS sequence"/>
</dbReference>
<evidence type="ECO:0000313" key="2">
    <source>
        <dbReference type="EMBL" id="KAF7326786.1"/>
    </source>
</evidence>
<dbReference type="EMBL" id="JACAZH010000093">
    <property type="protein sequence ID" value="KAF7326786.1"/>
    <property type="molecule type" value="Genomic_DNA"/>
</dbReference>
<dbReference type="AlphaFoldDB" id="A0A8H6U1Q9"/>
<feature type="compositionally biased region" description="Polar residues" evidence="1">
    <location>
        <begin position="79"/>
        <end position="99"/>
    </location>
</feature>
<keyword evidence="3" id="KW-1185">Reference proteome</keyword>
<reference evidence="2" key="1">
    <citation type="submission" date="2020-05" db="EMBL/GenBank/DDBJ databases">
        <title>Mycena genomes resolve the evolution of fungal bioluminescence.</title>
        <authorList>
            <person name="Tsai I.J."/>
        </authorList>
    </citation>
    <scope>NUCLEOTIDE SEQUENCE</scope>
    <source>
        <strain evidence="2">160909Yilan</strain>
    </source>
</reference>
<sequence>MLPPPDESPPSQSEFPLPQKRGASQVEGKEVDRPVAKKNALRDGQSSSSSAAVQVLLTQSQSPELESPASPTAHEAAATPSSRPNVTSYSNTLEGSNVQDFCGCGESSAAGASLENEKLARR</sequence>
<name>A0A8H6U1Q9_9AGAR</name>
<feature type="region of interest" description="Disordered" evidence="1">
    <location>
        <begin position="1"/>
        <end position="122"/>
    </location>
</feature>
<evidence type="ECO:0000256" key="1">
    <source>
        <dbReference type="SAM" id="MobiDB-lite"/>
    </source>
</evidence>
<accession>A0A8H6U1Q9</accession>